<keyword evidence="6 7" id="KW-0472">Membrane</keyword>
<name>A0ABX7RRJ5_9ACTN</name>
<feature type="transmembrane region" description="Helical" evidence="7">
    <location>
        <begin position="54"/>
        <end position="76"/>
    </location>
</feature>
<keyword evidence="3" id="KW-1003">Cell membrane</keyword>
<feature type="domain" description="Membrane transport protein MMPL" evidence="8">
    <location>
        <begin position="19"/>
        <end position="186"/>
    </location>
</feature>
<dbReference type="PANTHER" id="PTHR33406">
    <property type="entry name" value="MEMBRANE PROTEIN MJ1562-RELATED"/>
    <property type="match status" value="1"/>
</dbReference>
<feature type="transmembrane region" description="Helical" evidence="7">
    <location>
        <begin position="81"/>
        <end position="99"/>
    </location>
</feature>
<dbReference type="SUPFAM" id="SSF82866">
    <property type="entry name" value="Multidrug efflux transporter AcrB transmembrane domain"/>
    <property type="match status" value="1"/>
</dbReference>
<evidence type="ECO:0000256" key="1">
    <source>
        <dbReference type="ARBA" id="ARBA00004651"/>
    </source>
</evidence>
<evidence type="ECO:0000256" key="5">
    <source>
        <dbReference type="ARBA" id="ARBA00022989"/>
    </source>
</evidence>
<keyword evidence="4 7" id="KW-0812">Transmembrane</keyword>
<protein>
    <submittedName>
        <fullName evidence="9">MMPL family transporter</fullName>
    </submittedName>
</protein>
<keyword evidence="5 7" id="KW-1133">Transmembrane helix</keyword>
<feature type="transmembrane region" description="Helical" evidence="7">
    <location>
        <begin position="119"/>
        <end position="141"/>
    </location>
</feature>
<dbReference type="InterPro" id="IPR050545">
    <property type="entry name" value="Mycobact_MmpL"/>
</dbReference>
<comment type="similarity">
    <text evidence="2">Belongs to the resistance-nodulation-cell division (RND) (TC 2.A.6) family. MmpL subfamily.</text>
</comment>
<evidence type="ECO:0000256" key="3">
    <source>
        <dbReference type="ARBA" id="ARBA00022475"/>
    </source>
</evidence>
<gene>
    <name evidence="9" type="ORF">J3S04_02605</name>
</gene>
<evidence type="ECO:0000259" key="8">
    <source>
        <dbReference type="Pfam" id="PF03176"/>
    </source>
</evidence>
<evidence type="ECO:0000256" key="4">
    <source>
        <dbReference type="ARBA" id="ARBA00022692"/>
    </source>
</evidence>
<dbReference type="Gene3D" id="1.20.1640.10">
    <property type="entry name" value="Multidrug efflux transporter AcrB transmembrane domain"/>
    <property type="match status" value="1"/>
</dbReference>
<dbReference type="EMBL" id="CP071595">
    <property type="protein sequence ID" value="QSY49983.1"/>
    <property type="molecule type" value="Genomic_DNA"/>
</dbReference>
<proteinExistence type="inferred from homology"/>
<organism evidence="9 10">
    <name type="scientific">Streptomyces griseocarneus</name>
    <dbReference type="NCBI Taxonomy" id="51201"/>
    <lineage>
        <taxon>Bacteria</taxon>
        <taxon>Bacillati</taxon>
        <taxon>Actinomycetota</taxon>
        <taxon>Actinomycetes</taxon>
        <taxon>Kitasatosporales</taxon>
        <taxon>Streptomycetaceae</taxon>
        <taxon>Streptomyces</taxon>
    </lineage>
</organism>
<comment type="subcellular location">
    <subcellularLocation>
        <location evidence="1">Cell membrane</location>
        <topology evidence="1">Multi-pass membrane protein</topology>
    </subcellularLocation>
</comment>
<accession>A0ABX7RRJ5</accession>
<dbReference type="Pfam" id="PF03176">
    <property type="entry name" value="MMPL"/>
    <property type="match status" value="1"/>
</dbReference>
<dbReference type="Proteomes" id="UP000671836">
    <property type="component" value="Chromosome"/>
</dbReference>
<evidence type="ECO:0000313" key="9">
    <source>
        <dbReference type="EMBL" id="QSY49983.1"/>
    </source>
</evidence>
<keyword evidence="10" id="KW-1185">Reference proteome</keyword>
<evidence type="ECO:0000313" key="10">
    <source>
        <dbReference type="Proteomes" id="UP000671836"/>
    </source>
</evidence>
<reference evidence="9 10" key="1">
    <citation type="submission" date="2021-03" db="EMBL/GenBank/DDBJ databases">
        <title>Streptomyces strains.</title>
        <authorList>
            <person name="Lund M.B."/>
            <person name="Toerring T."/>
        </authorList>
    </citation>
    <scope>NUCLEOTIDE SEQUENCE [LARGE SCALE GENOMIC DNA]</scope>
    <source>
        <strain evidence="9 10">KCC S-1010</strain>
    </source>
</reference>
<evidence type="ECO:0000256" key="6">
    <source>
        <dbReference type="ARBA" id="ARBA00023136"/>
    </source>
</evidence>
<dbReference type="PANTHER" id="PTHR33406:SF11">
    <property type="entry name" value="MEMBRANE PROTEIN SCO6666-RELATED"/>
    <property type="match status" value="1"/>
</dbReference>
<sequence length="187" mass="19317">MLLLSGPRQAQSTAGQELVRALRALPAPGGGQLVTGRSALLTDTREAVRERLPLAAAVAALATWAMLFLLTGSVLLPVKGLVIGALSLGASFGALVFVFQDGHLRGALGGFTATGTLDISMPLLMFAIAFGLAIDYEIFLLSRVRERYLLTGDNRRSVVEGVARTGRLVTTGALAVAVVTGALATSG</sequence>
<evidence type="ECO:0000256" key="7">
    <source>
        <dbReference type="SAM" id="Phobius"/>
    </source>
</evidence>
<dbReference type="RefSeq" id="WP_207555318.1">
    <property type="nucleotide sequence ID" value="NZ_CP071595.1"/>
</dbReference>
<evidence type="ECO:0000256" key="2">
    <source>
        <dbReference type="ARBA" id="ARBA00010157"/>
    </source>
</evidence>
<dbReference type="InterPro" id="IPR004869">
    <property type="entry name" value="MMPL_dom"/>
</dbReference>